<dbReference type="FunFam" id="1.20.1070.10:FF:000024">
    <property type="entry name" value="Olfactory receptor"/>
    <property type="match status" value="1"/>
</dbReference>
<gene>
    <name evidence="16" type="primary">LOC115828302</name>
</gene>
<dbReference type="PANTHER" id="PTHR24242:SF359">
    <property type="entry name" value="ODORANT RECEPTOR-RELATED"/>
    <property type="match status" value="1"/>
</dbReference>
<keyword evidence="12" id="KW-0807">Transducer</keyword>
<dbReference type="GO" id="GO:0004984">
    <property type="term" value="F:olfactory receptor activity"/>
    <property type="evidence" value="ECO:0007669"/>
    <property type="project" value="InterPro"/>
</dbReference>
<dbReference type="GO" id="GO:0005886">
    <property type="term" value="C:plasma membrane"/>
    <property type="evidence" value="ECO:0007669"/>
    <property type="project" value="UniProtKB-SubCell"/>
</dbReference>
<evidence type="ECO:0000256" key="10">
    <source>
        <dbReference type="ARBA" id="ARBA00023170"/>
    </source>
</evidence>
<feature type="transmembrane region" description="Helical" evidence="13">
    <location>
        <begin position="196"/>
        <end position="219"/>
    </location>
</feature>
<evidence type="ECO:0000313" key="15">
    <source>
        <dbReference type="Proteomes" id="UP000504632"/>
    </source>
</evidence>
<feature type="domain" description="G-protein coupled receptors family 1 profile" evidence="14">
    <location>
        <begin position="42"/>
        <end position="296"/>
    </location>
</feature>
<keyword evidence="4 13" id="KW-0812">Transmembrane</keyword>
<evidence type="ECO:0000259" key="14">
    <source>
        <dbReference type="PROSITE" id="PS50262"/>
    </source>
</evidence>
<keyword evidence="6 13" id="KW-1133">Transmembrane helix</keyword>
<dbReference type="GeneID" id="115828302"/>
<keyword evidence="15" id="KW-1185">Reference proteome</keyword>
<dbReference type="PROSITE" id="PS50262">
    <property type="entry name" value="G_PROTEIN_RECEP_F1_2"/>
    <property type="match status" value="1"/>
</dbReference>
<evidence type="ECO:0000256" key="11">
    <source>
        <dbReference type="ARBA" id="ARBA00023180"/>
    </source>
</evidence>
<dbReference type="FunCoup" id="A0A6J2WV53">
    <property type="interactions" value="5"/>
</dbReference>
<dbReference type="InterPro" id="IPR000725">
    <property type="entry name" value="Olfact_rcpt"/>
</dbReference>
<keyword evidence="7" id="KW-0297">G-protein coupled receptor</keyword>
<name>A0A6J2WV53_CHACN</name>
<keyword evidence="3" id="KW-0716">Sensory transduction</keyword>
<evidence type="ECO:0000256" key="2">
    <source>
        <dbReference type="ARBA" id="ARBA00022475"/>
    </source>
</evidence>
<evidence type="ECO:0000256" key="13">
    <source>
        <dbReference type="SAM" id="Phobius"/>
    </source>
</evidence>
<dbReference type="InParanoid" id="A0A6J2WV53"/>
<dbReference type="PANTHER" id="PTHR24242">
    <property type="entry name" value="G-PROTEIN COUPLED RECEPTOR"/>
    <property type="match status" value="1"/>
</dbReference>
<feature type="transmembrane region" description="Helical" evidence="13">
    <location>
        <begin position="103"/>
        <end position="121"/>
    </location>
</feature>
<dbReference type="PRINTS" id="PR00245">
    <property type="entry name" value="OLFACTORYR"/>
</dbReference>
<keyword evidence="9" id="KW-1015">Disulfide bond</keyword>
<evidence type="ECO:0000256" key="3">
    <source>
        <dbReference type="ARBA" id="ARBA00022606"/>
    </source>
</evidence>
<evidence type="ECO:0000256" key="6">
    <source>
        <dbReference type="ARBA" id="ARBA00022989"/>
    </source>
</evidence>
<evidence type="ECO:0000256" key="12">
    <source>
        <dbReference type="ARBA" id="ARBA00023224"/>
    </source>
</evidence>
<dbReference type="Proteomes" id="UP000504632">
    <property type="component" value="Chromosome 15"/>
</dbReference>
<comment type="subcellular location">
    <subcellularLocation>
        <location evidence="1">Cell membrane</location>
        <topology evidence="1">Multi-pass membrane protein</topology>
    </subcellularLocation>
</comment>
<dbReference type="PRINTS" id="PR00237">
    <property type="entry name" value="GPCRRHODOPSN"/>
</dbReference>
<dbReference type="RefSeq" id="XP_030648121.1">
    <property type="nucleotide sequence ID" value="XM_030792261.1"/>
</dbReference>
<feature type="transmembrane region" description="Helical" evidence="13">
    <location>
        <begin position="27"/>
        <end position="49"/>
    </location>
</feature>
<keyword evidence="11" id="KW-0325">Glycoprotein</keyword>
<accession>A0A6J2WV53</accession>
<keyword evidence="10" id="KW-0675">Receptor</keyword>
<evidence type="ECO:0000256" key="8">
    <source>
        <dbReference type="ARBA" id="ARBA00023136"/>
    </source>
</evidence>
<evidence type="ECO:0000256" key="1">
    <source>
        <dbReference type="ARBA" id="ARBA00004651"/>
    </source>
</evidence>
<dbReference type="OrthoDB" id="5950740at2759"/>
<dbReference type="InterPro" id="IPR017452">
    <property type="entry name" value="GPCR_Rhodpsn_7TM"/>
</dbReference>
<protein>
    <submittedName>
        <fullName evidence="16">Olfactory receptor 10G4-like</fullName>
    </submittedName>
</protein>
<proteinExistence type="predicted"/>
<dbReference type="Gene3D" id="1.20.1070.10">
    <property type="entry name" value="Rhodopsin 7-helix transmembrane proteins"/>
    <property type="match status" value="1"/>
</dbReference>
<dbReference type="SUPFAM" id="SSF81321">
    <property type="entry name" value="Family A G protein-coupled receptor-like"/>
    <property type="match status" value="1"/>
</dbReference>
<reference evidence="16" key="1">
    <citation type="submission" date="2025-08" db="UniProtKB">
        <authorList>
            <consortium name="RefSeq"/>
        </authorList>
    </citation>
    <scope>IDENTIFICATION</scope>
</reference>
<evidence type="ECO:0000256" key="5">
    <source>
        <dbReference type="ARBA" id="ARBA00022725"/>
    </source>
</evidence>
<dbReference type="InterPro" id="IPR050939">
    <property type="entry name" value="Olfactory_GPCR1"/>
</dbReference>
<dbReference type="AlphaFoldDB" id="A0A6J2WV53"/>
<keyword evidence="5" id="KW-0552">Olfaction</keyword>
<feature type="transmembrane region" description="Helical" evidence="13">
    <location>
        <begin position="240"/>
        <end position="258"/>
    </location>
</feature>
<feature type="transmembrane region" description="Helical" evidence="13">
    <location>
        <begin position="142"/>
        <end position="164"/>
    </location>
</feature>
<evidence type="ECO:0000256" key="4">
    <source>
        <dbReference type="ARBA" id="ARBA00022692"/>
    </source>
</evidence>
<feature type="transmembrane region" description="Helical" evidence="13">
    <location>
        <begin position="61"/>
        <end position="83"/>
    </location>
</feature>
<dbReference type="Pfam" id="PF13853">
    <property type="entry name" value="7tm_4"/>
    <property type="match status" value="1"/>
</dbReference>
<evidence type="ECO:0000256" key="7">
    <source>
        <dbReference type="ARBA" id="ARBA00023040"/>
    </source>
</evidence>
<dbReference type="SMART" id="SM01381">
    <property type="entry name" value="7TM_GPCR_Srsx"/>
    <property type="match status" value="1"/>
</dbReference>
<dbReference type="InterPro" id="IPR000276">
    <property type="entry name" value="GPCR_Rhodpsn"/>
</dbReference>
<organism evidence="15 16">
    <name type="scientific">Chanos chanos</name>
    <name type="common">Milkfish</name>
    <name type="synonym">Mugil chanos</name>
    <dbReference type="NCBI Taxonomy" id="29144"/>
    <lineage>
        <taxon>Eukaryota</taxon>
        <taxon>Metazoa</taxon>
        <taxon>Chordata</taxon>
        <taxon>Craniata</taxon>
        <taxon>Vertebrata</taxon>
        <taxon>Euteleostomi</taxon>
        <taxon>Actinopterygii</taxon>
        <taxon>Neopterygii</taxon>
        <taxon>Teleostei</taxon>
        <taxon>Ostariophysi</taxon>
        <taxon>Gonorynchiformes</taxon>
        <taxon>Chanidae</taxon>
        <taxon>Chanos</taxon>
    </lineage>
</organism>
<evidence type="ECO:0000313" key="16">
    <source>
        <dbReference type="RefSeq" id="XP_030648121.1"/>
    </source>
</evidence>
<keyword evidence="2" id="KW-1003">Cell membrane</keyword>
<keyword evidence="8 13" id="KW-0472">Membrane</keyword>
<dbReference type="GO" id="GO:0004930">
    <property type="term" value="F:G protein-coupled receptor activity"/>
    <property type="evidence" value="ECO:0007669"/>
    <property type="project" value="UniProtKB-KW"/>
</dbReference>
<sequence length="323" mass="35844">MLSANATAAPVTQFIITGFDHLSNQKLLGSLILIAYFIALLGSTTNLVIIVTSRQLHTPMYILICNLAVVDIMFTTSASTTMISVLLTEIKSISYYSCFSRMYVYHLGGLTECLALSLMAVDRMVAISLPLRYHSILTVPRILLLIAFTWLIGILAMAAVAVIANNLPYCQPVIRYVFCDYPAMVRAACTDPEPAFVVPVILNLWLLAGQLPFILLTYMKIVYTVVRMPKGQMKTESQNAMFTTCVSHVTAVFCYYAPKLVSNLLTRVGVVLTLTERNALLIVATLVPPLLNPIVYCLKTKEIRIRLKNVLLNLRVSQVQQNS</sequence>
<feature type="transmembrane region" description="Helical" evidence="13">
    <location>
        <begin position="278"/>
        <end position="298"/>
    </location>
</feature>
<evidence type="ECO:0000256" key="9">
    <source>
        <dbReference type="ARBA" id="ARBA00023157"/>
    </source>
</evidence>